<keyword evidence="4 8" id="KW-0418">Kinase</keyword>
<name>A0A5N5SZS6_9CRUS</name>
<dbReference type="Gene3D" id="3.40.1190.20">
    <property type="match status" value="1"/>
</dbReference>
<evidence type="ECO:0000256" key="3">
    <source>
        <dbReference type="ARBA" id="ARBA00022723"/>
    </source>
</evidence>
<dbReference type="GO" id="GO:0006006">
    <property type="term" value="P:glucose metabolic process"/>
    <property type="evidence" value="ECO:0007669"/>
    <property type="project" value="TreeGrafter"/>
</dbReference>
<comment type="caution">
    <text evidence="8">The sequence shown here is derived from an EMBL/GenBank/DDBJ whole genome shotgun (WGS) entry which is preliminary data.</text>
</comment>
<dbReference type="GO" id="GO:0046872">
    <property type="term" value="F:metal ion binding"/>
    <property type="evidence" value="ECO:0007669"/>
    <property type="project" value="UniProtKB-KW"/>
</dbReference>
<feature type="transmembrane region" description="Helical" evidence="7">
    <location>
        <begin position="20"/>
        <end position="37"/>
    </location>
</feature>
<dbReference type="OrthoDB" id="5847021at2759"/>
<dbReference type="AlphaFoldDB" id="A0A5N5SZS6"/>
<evidence type="ECO:0000313" key="9">
    <source>
        <dbReference type="Proteomes" id="UP000326759"/>
    </source>
</evidence>
<keyword evidence="9" id="KW-1185">Reference proteome</keyword>
<keyword evidence="6" id="KW-0324">Glycolysis</keyword>
<gene>
    <name evidence="8" type="primary">Adpgk_1</name>
    <name evidence="8" type="ORF">Anas_11061</name>
</gene>
<evidence type="ECO:0000256" key="7">
    <source>
        <dbReference type="SAM" id="Phobius"/>
    </source>
</evidence>
<keyword evidence="2" id="KW-0808">Transferase</keyword>
<reference evidence="8 9" key="1">
    <citation type="journal article" date="2019" name="PLoS Biol.">
        <title>Sex chromosomes control vertical transmission of feminizing Wolbachia symbionts in an isopod.</title>
        <authorList>
            <person name="Becking T."/>
            <person name="Chebbi M.A."/>
            <person name="Giraud I."/>
            <person name="Moumen B."/>
            <person name="Laverre T."/>
            <person name="Caubet Y."/>
            <person name="Peccoud J."/>
            <person name="Gilbert C."/>
            <person name="Cordaux R."/>
        </authorList>
    </citation>
    <scope>NUCLEOTIDE SEQUENCE [LARGE SCALE GENOMIC DNA]</scope>
    <source>
        <strain evidence="8">ANa2</strain>
        <tissue evidence="8">Whole body excluding digestive tract and cuticle</tissue>
    </source>
</reference>
<keyword evidence="5" id="KW-0460">Magnesium</keyword>
<keyword evidence="7" id="KW-0472">Membrane</keyword>
<protein>
    <submittedName>
        <fullName evidence="8">ADP-dependent glucokinase</fullName>
    </submittedName>
</protein>
<keyword evidence="7" id="KW-0812">Transmembrane</keyword>
<dbReference type="GO" id="GO:0006096">
    <property type="term" value="P:glycolytic process"/>
    <property type="evidence" value="ECO:0007669"/>
    <property type="project" value="UniProtKB-KW"/>
</dbReference>
<dbReference type="GO" id="GO:0043843">
    <property type="term" value="F:ADP-specific glucokinase activity"/>
    <property type="evidence" value="ECO:0007669"/>
    <property type="project" value="TreeGrafter"/>
</dbReference>
<dbReference type="InterPro" id="IPR029056">
    <property type="entry name" value="Ribokinase-like"/>
</dbReference>
<dbReference type="Pfam" id="PF04587">
    <property type="entry name" value="ADP_PFK_GK"/>
    <property type="match status" value="1"/>
</dbReference>
<dbReference type="Proteomes" id="UP000326759">
    <property type="component" value="Unassembled WGS sequence"/>
</dbReference>
<keyword evidence="3" id="KW-0479">Metal-binding</keyword>
<keyword evidence="7" id="KW-1133">Transmembrane helix</keyword>
<keyword evidence="1" id="KW-0963">Cytoplasm</keyword>
<dbReference type="SUPFAM" id="SSF53613">
    <property type="entry name" value="Ribokinase-like"/>
    <property type="match status" value="1"/>
</dbReference>
<evidence type="ECO:0000256" key="6">
    <source>
        <dbReference type="ARBA" id="ARBA00023152"/>
    </source>
</evidence>
<evidence type="ECO:0000256" key="5">
    <source>
        <dbReference type="ARBA" id="ARBA00022842"/>
    </source>
</evidence>
<evidence type="ECO:0000313" key="8">
    <source>
        <dbReference type="EMBL" id="KAB7498170.1"/>
    </source>
</evidence>
<accession>A0A5N5SZS6</accession>
<dbReference type="PANTHER" id="PTHR21208:SF1">
    <property type="entry name" value="ADP-DEPENDENT GLUCOKINASE"/>
    <property type="match status" value="1"/>
</dbReference>
<dbReference type="GO" id="GO:0005783">
    <property type="term" value="C:endoplasmic reticulum"/>
    <property type="evidence" value="ECO:0007669"/>
    <property type="project" value="TreeGrafter"/>
</dbReference>
<dbReference type="InterPro" id="IPR007666">
    <property type="entry name" value="ADP_PFK/GK"/>
</dbReference>
<dbReference type="PROSITE" id="PS51255">
    <property type="entry name" value="ADPK"/>
    <property type="match status" value="1"/>
</dbReference>
<organism evidence="8 9">
    <name type="scientific">Armadillidium nasatum</name>
    <dbReference type="NCBI Taxonomy" id="96803"/>
    <lineage>
        <taxon>Eukaryota</taxon>
        <taxon>Metazoa</taxon>
        <taxon>Ecdysozoa</taxon>
        <taxon>Arthropoda</taxon>
        <taxon>Crustacea</taxon>
        <taxon>Multicrustacea</taxon>
        <taxon>Malacostraca</taxon>
        <taxon>Eumalacostraca</taxon>
        <taxon>Peracarida</taxon>
        <taxon>Isopoda</taxon>
        <taxon>Oniscidea</taxon>
        <taxon>Crinocheta</taxon>
        <taxon>Armadillidiidae</taxon>
        <taxon>Armadillidium</taxon>
    </lineage>
</organism>
<proteinExistence type="predicted"/>
<dbReference type="PANTHER" id="PTHR21208">
    <property type="entry name" value="ADP-DEPENDENT GLUCOKINASE"/>
    <property type="match status" value="1"/>
</dbReference>
<evidence type="ECO:0000256" key="1">
    <source>
        <dbReference type="ARBA" id="ARBA00022490"/>
    </source>
</evidence>
<dbReference type="EMBL" id="SEYY01019514">
    <property type="protein sequence ID" value="KAB7498170.1"/>
    <property type="molecule type" value="Genomic_DNA"/>
</dbReference>
<evidence type="ECO:0000256" key="4">
    <source>
        <dbReference type="ARBA" id="ARBA00022777"/>
    </source>
</evidence>
<sequence>MNKNDDKIFYTESNMEGEKAIGITTLISFLILIFAYLNSNSNFNAENDLQKRLSQILDAMLEIENDHAVGKVRIAVGYGACNDLFVKASELLENESPPSATKHYGHIQTMEQLKEMYALFFSSGSAAERFVSNETLFMELVKRAESLPSGRYVLGGNAPVMAKRFAMEGGSVMLGAKRNDYLLKNLLPNMAVSGGPTSGSRDDIHLIMEYYKGEKWGDYLSTRANRFIIHNDISNPKLSSSLEFGKELESFKPHLLVIGGLQMMDNYPYAEEVHRQIFALPKSTLVHFEMASFTDEALLKDLNKYVTPNVDSLGMNEQELPNLFTLLKYGNVSVVSHQNPRVAEVLDQMREIFRFLGSKGEKSIPEHHDRILTRMHVHTLAFQAIMVDLRSQWKNTRAAVTKAALVAHRHVCHKKEVEVSHSNILMDEGFSLSTHPNTGRVMFDDLKPVSCWIEDTHYQICIAPVLVCTKVQQTAGGGDNISAAGLVLQI</sequence>
<evidence type="ECO:0000256" key="2">
    <source>
        <dbReference type="ARBA" id="ARBA00022679"/>
    </source>
</evidence>